<dbReference type="GeneID" id="100026332"/>
<evidence type="ECO:0000313" key="22">
    <source>
        <dbReference type="Proteomes" id="UP000002280"/>
    </source>
</evidence>
<dbReference type="GO" id="GO:0005509">
    <property type="term" value="F:calcium ion binding"/>
    <property type="evidence" value="ECO:0007669"/>
    <property type="project" value="InterPro"/>
</dbReference>
<feature type="transmembrane region" description="Helical" evidence="17">
    <location>
        <begin position="351"/>
        <end position="372"/>
    </location>
</feature>
<evidence type="ECO:0000256" key="5">
    <source>
        <dbReference type="ARBA" id="ARBA00022692"/>
    </source>
</evidence>
<evidence type="ECO:0000256" key="10">
    <source>
        <dbReference type="ARBA" id="ARBA00023040"/>
    </source>
</evidence>
<dbReference type="OMA" id="STHCWLK"/>
<dbReference type="Gene3D" id="2.60.220.50">
    <property type="match status" value="1"/>
</dbReference>
<dbReference type="PANTHER" id="PTHR12011">
    <property type="entry name" value="ADHESION G-PROTEIN COUPLED RECEPTOR"/>
    <property type="match status" value="1"/>
</dbReference>
<feature type="transmembrane region" description="Helical" evidence="17">
    <location>
        <begin position="543"/>
        <end position="564"/>
    </location>
</feature>
<feature type="transmembrane region" description="Helical" evidence="17">
    <location>
        <begin position="576"/>
        <end position="598"/>
    </location>
</feature>
<feature type="domain" description="GAIN-B" evidence="19">
    <location>
        <begin position="185"/>
        <end position="344"/>
    </location>
</feature>
<protein>
    <submittedName>
        <fullName evidence="21">Putative adhesion G protein-coupled receptor E4P</fullName>
    </submittedName>
</protein>
<keyword evidence="6 18" id="KW-0732">Signal</keyword>
<evidence type="ECO:0000256" key="15">
    <source>
        <dbReference type="ARBA" id="ARBA00023224"/>
    </source>
</evidence>
<dbReference type="Gene3D" id="2.10.25.10">
    <property type="entry name" value="Laminin"/>
    <property type="match status" value="2"/>
</dbReference>
<dbReference type="GO" id="GO:0005886">
    <property type="term" value="C:plasma membrane"/>
    <property type="evidence" value="ECO:0000318"/>
    <property type="project" value="GO_Central"/>
</dbReference>
<dbReference type="InterPro" id="IPR018097">
    <property type="entry name" value="EGF_Ca-bd_CS"/>
</dbReference>
<dbReference type="InterPro" id="IPR057244">
    <property type="entry name" value="GAIN_B"/>
</dbReference>
<dbReference type="GO" id="GO:0007186">
    <property type="term" value="P:G protein-coupled receptor signaling pathway"/>
    <property type="evidence" value="ECO:0000318"/>
    <property type="project" value="GO_Central"/>
</dbReference>
<reference evidence="21" key="2">
    <citation type="submission" date="2025-08" db="UniProtKB">
        <authorList>
            <consortium name="Ensembl"/>
        </authorList>
    </citation>
    <scope>IDENTIFICATION</scope>
</reference>
<feature type="transmembrane region" description="Helical" evidence="17">
    <location>
        <begin position="421"/>
        <end position="439"/>
    </location>
</feature>
<dbReference type="GO" id="GO:0007166">
    <property type="term" value="P:cell surface receptor signaling pathway"/>
    <property type="evidence" value="ECO:0007669"/>
    <property type="project" value="InterPro"/>
</dbReference>
<evidence type="ECO:0000256" key="7">
    <source>
        <dbReference type="ARBA" id="ARBA00022737"/>
    </source>
</evidence>
<dbReference type="PROSITE" id="PS50221">
    <property type="entry name" value="GAIN_B"/>
    <property type="match status" value="1"/>
</dbReference>
<dbReference type="SMART" id="SM00179">
    <property type="entry name" value="EGF_CA"/>
    <property type="match status" value="1"/>
</dbReference>
<evidence type="ECO:0000256" key="13">
    <source>
        <dbReference type="ARBA" id="ARBA00023170"/>
    </source>
</evidence>
<dbReference type="Gene3D" id="1.20.1070.10">
    <property type="entry name" value="Rhodopsin 7-helix transmembrane proteins"/>
    <property type="match status" value="1"/>
</dbReference>
<dbReference type="InterPro" id="IPR000832">
    <property type="entry name" value="GPCR_2_secretin-like"/>
</dbReference>
<dbReference type="SUPFAM" id="SSF57196">
    <property type="entry name" value="EGF/Laminin"/>
    <property type="match status" value="1"/>
</dbReference>
<dbReference type="CTD" id="84658"/>
<dbReference type="GeneTree" id="ENSGT00940000162163"/>
<evidence type="ECO:0000256" key="1">
    <source>
        <dbReference type="ARBA" id="ARBA00004651"/>
    </source>
</evidence>
<evidence type="ECO:0000256" key="16">
    <source>
        <dbReference type="ARBA" id="ARBA00062198"/>
    </source>
</evidence>
<dbReference type="InterPro" id="IPR000152">
    <property type="entry name" value="EGF-type_Asp/Asn_hydroxyl_site"/>
</dbReference>
<evidence type="ECO:0000256" key="17">
    <source>
        <dbReference type="SAM" id="Phobius"/>
    </source>
</evidence>
<evidence type="ECO:0000256" key="4">
    <source>
        <dbReference type="ARBA" id="ARBA00022536"/>
    </source>
</evidence>
<dbReference type="OrthoDB" id="1100386at2759"/>
<dbReference type="PRINTS" id="PR00249">
    <property type="entry name" value="GPCRSECRETIN"/>
</dbReference>
<dbReference type="Proteomes" id="UP000002280">
    <property type="component" value="Chromosome 3"/>
</dbReference>
<dbReference type="Bgee" id="ENSMODG00000002364">
    <property type="expression patterns" value="Expressed in blood and 3 other cell types or tissues"/>
</dbReference>
<evidence type="ECO:0000256" key="14">
    <source>
        <dbReference type="ARBA" id="ARBA00023180"/>
    </source>
</evidence>
<dbReference type="Pfam" id="PF00002">
    <property type="entry name" value="7tm_2"/>
    <property type="match status" value="1"/>
</dbReference>
<dbReference type="InterPro" id="IPR017981">
    <property type="entry name" value="GPCR_2-like_7TM"/>
</dbReference>
<evidence type="ECO:0000256" key="8">
    <source>
        <dbReference type="ARBA" id="ARBA00022837"/>
    </source>
</evidence>
<feature type="domain" description="G-protein coupled receptors family 2 profile 2" evidence="20">
    <location>
        <begin position="349"/>
        <end position="599"/>
    </location>
</feature>
<dbReference type="FunFam" id="1.20.1070.10:FF:000054">
    <property type="entry name" value="Adhesion G protein-coupled receptor E3"/>
    <property type="match status" value="1"/>
</dbReference>
<evidence type="ECO:0000313" key="21">
    <source>
        <dbReference type="Ensembl" id="ENSMODP00000002878.4"/>
    </source>
</evidence>
<keyword evidence="15" id="KW-0807">Transducer</keyword>
<keyword evidence="10" id="KW-0297">G-protein coupled receptor</keyword>
<evidence type="ECO:0000259" key="20">
    <source>
        <dbReference type="PROSITE" id="PS50261"/>
    </source>
</evidence>
<dbReference type="SMART" id="SM00303">
    <property type="entry name" value="GPS"/>
    <property type="match status" value="1"/>
</dbReference>
<comment type="subunit">
    <text evidence="16">Forms a heterodimer, consisting of a large extracellular region (alpha subunit) non-covalently linked to a seven-transmembrane moiety (beta subunit).</text>
</comment>
<dbReference type="eggNOG" id="KOG4193">
    <property type="taxonomic scope" value="Eukaryota"/>
</dbReference>
<dbReference type="KEGG" id="mdo:100026332"/>
<name>F7GDK6_MONDO</name>
<evidence type="ECO:0000256" key="2">
    <source>
        <dbReference type="ARBA" id="ARBA00007343"/>
    </source>
</evidence>
<dbReference type="InterPro" id="IPR001881">
    <property type="entry name" value="EGF-like_Ca-bd_dom"/>
</dbReference>
<keyword evidence="12" id="KW-1015">Disulfide bond</keyword>
<keyword evidence="5 17" id="KW-0812">Transmembrane</keyword>
<organism evidence="21 22">
    <name type="scientific">Monodelphis domestica</name>
    <name type="common">Gray short-tailed opossum</name>
    <dbReference type="NCBI Taxonomy" id="13616"/>
    <lineage>
        <taxon>Eukaryota</taxon>
        <taxon>Metazoa</taxon>
        <taxon>Chordata</taxon>
        <taxon>Craniata</taxon>
        <taxon>Vertebrata</taxon>
        <taxon>Euteleostomi</taxon>
        <taxon>Mammalia</taxon>
        <taxon>Metatheria</taxon>
        <taxon>Didelphimorphia</taxon>
        <taxon>Didelphidae</taxon>
        <taxon>Monodelphis</taxon>
    </lineage>
</organism>
<feature type="transmembrane region" description="Helical" evidence="17">
    <location>
        <begin position="459"/>
        <end position="478"/>
    </location>
</feature>
<keyword evidence="3" id="KW-1003">Cell membrane</keyword>
<keyword evidence="11 17" id="KW-0472">Membrane</keyword>
<keyword evidence="7" id="KW-0677">Repeat</keyword>
<keyword evidence="9 17" id="KW-1133">Transmembrane helix</keyword>
<dbReference type="Ensembl" id="ENSMODT00000002935.4">
    <property type="protein sequence ID" value="ENSMODP00000002878.4"/>
    <property type="gene ID" value="ENSMODG00000002364.4"/>
</dbReference>
<feature type="chain" id="PRO_5023909168" evidence="18">
    <location>
        <begin position="24"/>
        <end position="651"/>
    </location>
</feature>
<evidence type="ECO:0000256" key="11">
    <source>
        <dbReference type="ARBA" id="ARBA00023136"/>
    </source>
</evidence>
<dbReference type="PROSITE" id="PS01187">
    <property type="entry name" value="EGF_CA"/>
    <property type="match status" value="1"/>
</dbReference>
<dbReference type="InParanoid" id="F7GDK6"/>
<dbReference type="PRINTS" id="PR01128">
    <property type="entry name" value="EMR1HORMONER"/>
</dbReference>
<dbReference type="FunCoup" id="F7GDK6">
    <property type="interactions" value="54"/>
</dbReference>
<reference evidence="21 22" key="1">
    <citation type="journal article" date="2007" name="Nature">
        <title>Genome of the marsupial Monodelphis domestica reveals innovation in non-coding sequences.</title>
        <authorList>
            <person name="Mikkelsen T.S."/>
            <person name="Wakefield M.J."/>
            <person name="Aken B."/>
            <person name="Amemiya C.T."/>
            <person name="Chang J.L."/>
            <person name="Duke S."/>
            <person name="Garber M."/>
            <person name="Gentles A.J."/>
            <person name="Goodstadt L."/>
            <person name="Heger A."/>
            <person name="Jurka J."/>
            <person name="Kamal M."/>
            <person name="Mauceli E."/>
            <person name="Searle S.M."/>
            <person name="Sharpe T."/>
            <person name="Baker M.L."/>
            <person name="Batzer M.A."/>
            <person name="Benos P.V."/>
            <person name="Belov K."/>
            <person name="Clamp M."/>
            <person name="Cook A."/>
            <person name="Cuff J."/>
            <person name="Das R."/>
            <person name="Davidow L."/>
            <person name="Deakin J.E."/>
            <person name="Fazzari M.J."/>
            <person name="Glass J.L."/>
            <person name="Grabherr M."/>
            <person name="Greally J.M."/>
            <person name="Gu W."/>
            <person name="Hore T.A."/>
            <person name="Huttley G.A."/>
            <person name="Kleber M."/>
            <person name="Jirtle R.L."/>
            <person name="Koina E."/>
            <person name="Lee J.T."/>
            <person name="Mahony S."/>
            <person name="Marra M.A."/>
            <person name="Miller R.D."/>
            <person name="Nicholls R.D."/>
            <person name="Oda M."/>
            <person name="Papenfuss A.T."/>
            <person name="Parra Z.E."/>
            <person name="Pollock D.D."/>
            <person name="Ray D.A."/>
            <person name="Schein J.E."/>
            <person name="Speed T.P."/>
            <person name="Thompson K."/>
            <person name="VandeBerg J.L."/>
            <person name="Wade C.M."/>
            <person name="Walker J.A."/>
            <person name="Waters P.D."/>
            <person name="Webber C."/>
            <person name="Weidman J.R."/>
            <person name="Xie X."/>
            <person name="Zody M.C."/>
            <person name="Baldwin J."/>
            <person name="Abdouelleil A."/>
            <person name="Abdulkadir J."/>
            <person name="Abebe A."/>
            <person name="Abera B."/>
            <person name="Abreu J."/>
            <person name="Acer S.C."/>
            <person name="Aftuck L."/>
            <person name="Alexander A."/>
            <person name="An P."/>
            <person name="Anderson E."/>
            <person name="Anderson S."/>
            <person name="Arachi H."/>
            <person name="Azer M."/>
            <person name="Bachantsang P."/>
            <person name="Barry A."/>
            <person name="Bayul T."/>
            <person name="Berlin A."/>
            <person name="Bessette D."/>
            <person name="Bloom T."/>
            <person name="Bloom T."/>
            <person name="Boguslavskiy L."/>
            <person name="Bonnet C."/>
            <person name="Boukhgalter B."/>
            <person name="Bourzgui I."/>
            <person name="Brown A."/>
            <person name="Cahill P."/>
            <person name="Channer S."/>
            <person name="Cheshatsang Y."/>
            <person name="Chuda L."/>
            <person name="Citroen M."/>
            <person name="Collymore A."/>
            <person name="Cooke P."/>
            <person name="Costello M."/>
            <person name="D'Aco K."/>
            <person name="Daza R."/>
            <person name="De Haan G."/>
            <person name="DeGray S."/>
            <person name="DeMaso C."/>
            <person name="Dhargay N."/>
            <person name="Dooley K."/>
            <person name="Dooley E."/>
            <person name="Doricent M."/>
            <person name="Dorje P."/>
            <person name="Dorjee K."/>
            <person name="Dupes A."/>
            <person name="Elong R."/>
            <person name="Falk J."/>
            <person name="Farina A."/>
            <person name="Faro S."/>
            <person name="Ferguson D."/>
            <person name="Fisher S."/>
            <person name="Foley C.D."/>
            <person name="Franke A."/>
            <person name="Friedrich D."/>
            <person name="Gadbois L."/>
            <person name="Gearin G."/>
            <person name="Gearin C.R."/>
            <person name="Giannoukos G."/>
            <person name="Goode T."/>
            <person name="Graham J."/>
            <person name="Grandbois E."/>
            <person name="Grewal S."/>
            <person name="Gyaltsen K."/>
            <person name="Hafez N."/>
            <person name="Hagos B."/>
            <person name="Hall J."/>
            <person name="Henson C."/>
            <person name="Hollinger A."/>
            <person name="Honan T."/>
            <person name="Huard M.D."/>
            <person name="Hughes L."/>
            <person name="Hurhula B."/>
            <person name="Husby M.E."/>
            <person name="Kamat A."/>
            <person name="Kanga B."/>
            <person name="Kashin S."/>
            <person name="Khazanovich D."/>
            <person name="Kisner P."/>
            <person name="Lance K."/>
            <person name="Lara M."/>
            <person name="Lee W."/>
            <person name="Lennon N."/>
            <person name="Letendre F."/>
            <person name="LeVine R."/>
            <person name="Lipovsky A."/>
            <person name="Liu X."/>
            <person name="Liu J."/>
            <person name="Liu S."/>
            <person name="Lokyitsang T."/>
            <person name="Lokyitsang Y."/>
            <person name="Lubonja R."/>
            <person name="Lui A."/>
            <person name="MacDonald P."/>
            <person name="Magnisalis V."/>
            <person name="Maru K."/>
            <person name="Matthews C."/>
            <person name="McCusker W."/>
            <person name="McDonough S."/>
            <person name="Mehta T."/>
            <person name="Meldrim J."/>
            <person name="Meneus L."/>
            <person name="Mihai O."/>
            <person name="Mihalev A."/>
            <person name="Mihova T."/>
            <person name="Mittelman R."/>
            <person name="Mlenga V."/>
            <person name="Montmayeur A."/>
            <person name="Mulrain L."/>
            <person name="Navidi A."/>
            <person name="Naylor J."/>
            <person name="Negash T."/>
            <person name="Nguyen T."/>
            <person name="Nguyen N."/>
            <person name="Nicol R."/>
            <person name="Norbu C."/>
            <person name="Norbu N."/>
            <person name="Novod N."/>
            <person name="O'Neill B."/>
            <person name="Osman S."/>
            <person name="Markiewicz E."/>
            <person name="Oyono O.L."/>
            <person name="Patti C."/>
            <person name="Phunkhang P."/>
            <person name="Pierre F."/>
            <person name="Priest M."/>
            <person name="Raghuraman S."/>
            <person name="Rege F."/>
            <person name="Reyes R."/>
            <person name="Rise C."/>
            <person name="Rogov P."/>
            <person name="Ross K."/>
            <person name="Ryan E."/>
            <person name="Settipalli S."/>
            <person name="Shea T."/>
            <person name="Sherpa N."/>
            <person name="Shi L."/>
            <person name="Shih D."/>
            <person name="Sparrow T."/>
            <person name="Spaulding J."/>
            <person name="Stalker J."/>
            <person name="Stange-Thomann N."/>
            <person name="Stavropoulos S."/>
            <person name="Stone C."/>
            <person name="Strader C."/>
            <person name="Tesfaye S."/>
            <person name="Thomson T."/>
            <person name="Thoulutsang Y."/>
            <person name="Thoulutsang D."/>
            <person name="Topham K."/>
            <person name="Topping I."/>
            <person name="Tsamla T."/>
            <person name="Vassiliev H."/>
            <person name="Vo A."/>
            <person name="Wangchuk T."/>
            <person name="Wangdi T."/>
            <person name="Weiand M."/>
            <person name="Wilkinson J."/>
            <person name="Wilson A."/>
            <person name="Yadav S."/>
            <person name="Young G."/>
            <person name="Yu Q."/>
            <person name="Zembek L."/>
            <person name="Zhong D."/>
            <person name="Zimmer A."/>
            <person name="Zwirko Z."/>
            <person name="Jaffe D.B."/>
            <person name="Alvarez P."/>
            <person name="Brockman W."/>
            <person name="Butler J."/>
            <person name="Chin C."/>
            <person name="Gnerre S."/>
            <person name="MacCallum I."/>
            <person name="Graves J.A."/>
            <person name="Ponting C.P."/>
            <person name="Breen M."/>
            <person name="Samollow P.B."/>
            <person name="Lander E.S."/>
            <person name="Lindblad-Toh K."/>
        </authorList>
    </citation>
    <scope>NUCLEOTIDE SEQUENCE [LARGE SCALE GENOMIC DNA]</scope>
</reference>
<evidence type="ECO:0000256" key="12">
    <source>
        <dbReference type="ARBA" id="ARBA00023157"/>
    </source>
</evidence>
<evidence type="ECO:0000256" key="6">
    <source>
        <dbReference type="ARBA" id="ARBA00022729"/>
    </source>
</evidence>
<feature type="transmembrane region" description="Helical" evidence="17">
    <location>
        <begin position="384"/>
        <end position="401"/>
    </location>
</feature>
<keyword evidence="4" id="KW-0245">EGF-like domain</keyword>
<dbReference type="GO" id="GO:0004930">
    <property type="term" value="F:G protein-coupled receptor activity"/>
    <property type="evidence" value="ECO:0000318"/>
    <property type="project" value="GO_Central"/>
</dbReference>
<dbReference type="InterPro" id="IPR001740">
    <property type="entry name" value="GPCR_2_EMR1-like_rcpt"/>
</dbReference>
<keyword evidence="14" id="KW-0325">Glycoprotein</keyword>
<dbReference type="AlphaFoldDB" id="F7GDK6"/>
<proteinExistence type="inferred from homology"/>
<feature type="signal peptide" evidence="18">
    <location>
        <begin position="1"/>
        <end position="23"/>
    </location>
</feature>
<keyword evidence="13" id="KW-0675">Receptor</keyword>
<dbReference type="PROSITE" id="PS00010">
    <property type="entry name" value="ASX_HYDROXYL"/>
    <property type="match status" value="1"/>
</dbReference>
<dbReference type="FunFam" id="2.60.220.50:FF:000022">
    <property type="entry name" value="Adhesion G protein-coupled receptor E3"/>
    <property type="match status" value="1"/>
</dbReference>
<dbReference type="CDD" id="cd15439">
    <property type="entry name" value="7tmB2_EMR"/>
    <property type="match status" value="1"/>
</dbReference>
<dbReference type="InterPro" id="IPR000203">
    <property type="entry name" value="GPS"/>
</dbReference>
<dbReference type="CDD" id="cd00054">
    <property type="entry name" value="EGF_CA"/>
    <property type="match status" value="1"/>
</dbReference>
<dbReference type="PANTHER" id="PTHR12011:SF455">
    <property type="entry name" value="ADHESION G PROTEIN-COUPLED RECEPTOR E3"/>
    <property type="match status" value="1"/>
</dbReference>
<dbReference type="PROSITE" id="PS50261">
    <property type="entry name" value="G_PROTEIN_RECEP_F2_4"/>
    <property type="match status" value="1"/>
</dbReference>
<sequence length="651" mass="73419">MAERWFLLLWGFFILLETAMVQKHEDFCFQCPLQSSCFNGTHCICHKGYTSKSGVNFSAHLKETCEDIDECAVSNTCSHDKYCVNYVGYYKCRCFSKNYFVRLFWSIFLTCTEDSPSSGGSTETVPQLFKNIQNVLNNSQLNGNKSAIAVSVTSLLEKMETLVLEDAFKSENKIQAEDDYVVVDRRVVPNNSCSERKELFTLKAGEDIMDIHCSDVIRGNTTGQSVVAFLSYPFLGFIINGSFFEERHSRKYVNISLNSRIVSGTTGLRQNSNLASSVILTFHHLQENFSQDLQFLCVYWDSSKEGGSWSRKGCSLVKTNDTHTSCSCSHLSSFALLMALTGQEEDDVLTVITYVGLSISLLCLFLAVLTFLLCRTIQNISTSLHLQLSLCLFLADLLFLIGIEQTSNKVLCSIIAGGLHYLYLASFTWMFLEGLHLFLTVRNLKVANYTSASRFKKGFMYPFGYGIPAVIVAVSVGINPHGYGAENHCWLALHKSFIWSFVGPVIAIILLNLAFYSMTLWILRDKLSSLNKEVSTIQNTRTLTFKAFAQFFILGCSWSLSFFLTESITEPAQSVLAYAFTIINSLQGTYIFLVHCVLNRQVQEEYRKCFKGIQKRTETDTIDMLSAPTLHSKVIEELEKSMDFSKRKQSS</sequence>
<evidence type="ECO:0000256" key="9">
    <source>
        <dbReference type="ARBA" id="ARBA00022989"/>
    </source>
</evidence>
<evidence type="ECO:0000256" key="3">
    <source>
        <dbReference type="ARBA" id="ARBA00022475"/>
    </source>
</evidence>
<dbReference type="HOGENOM" id="CLU_002753_3_7_1"/>
<keyword evidence="22" id="KW-1185">Reference proteome</keyword>
<dbReference type="Pfam" id="PF01825">
    <property type="entry name" value="GPS"/>
    <property type="match status" value="1"/>
</dbReference>
<dbReference type="FunFam" id="2.10.25.10:FF:000177">
    <property type="entry name" value="Adhesion G protein-coupled receptor E2"/>
    <property type="match status" value="1"/>
</dbReference>
<comment type="similarity">
    <text evidence="2">Belongs to the G-protein coupled receptor 2 family. Adhesion G-protein coupled receptor (ADGR) subfamily.</text>
</comment>
<accession>F7GDK6</accession>
<comment type="subcellular location">
    <subcellularLocation>
        <location evidence="1">Cell membrane</location>
        <topology evidence="1">Multi-pass membrane protein</topology>
    </subcellularLocation>
</comment>
<feature type="transmembrane region" description="Helical" evidence="17">
    <location>
        <begin position="498"/>
        <end position="523"/>
    </location>
</feature>
<dbReference type="InterPro" id="IPR046338">
    <property type="entry name" value="GAIN_dom_sf"/>
</dbReference>
<keyword evidence="8" id="KW-0106">Calcium</keyword>
<reference evidence="21" key="3">
    <citation type="submission" date="2025-09" db="UniProtKB">
        <authorList>
            <consortium name="Ensembl"/>
        </authorList>
    </citation>
    <scope>IDENTIFICATION</scope>
</reference>
<evidence type="ECO:0000256" key="18">
    <source>
        <dbReference type="SAM" id="SignalP"/>
    </source>
</evidence>
<evidence type="ECO:0000259" key="19">
    <source>
        <dbReference type="PROSITE" id="PS50221"/>
    </source>
</evidence>